<gene>
    <name evidence="2" type="primary">33</name>
    <name evidence="2" type="ORF">SEA_TILLYBOBJOE_33</name>
</gene>
<keyword evidence="3" id="KW-1185">Reference proteome</keyword>
<evidence type="ECO:0000313" key="3">
    <source>
        <dbReference type="Proteomes" id="UP000263402"/>
    </source>
</evidence>
<proteinExistence type="predicted"/>
<protein>
    <submittedName>
        <fullName evidence="2">Minor tail protein</fullName>
    </submittedName>
</protein>
<reference evidence="2 3" key="1">
    <citation type="submission" date="2018-07" db="EMBL/GenBank/DDBJ databases">
        <authorList>
            <person name="Washington J.M."/>
            <person name="Stoner K.N."/>
            <person name="Veracka M."/>
            <person name="Ewers R.M."/>
            <person name="Paschalis M.I."/>
            <person name="Maciver D.B."/>
            <person name="Nichols C.D."/>
            <person name="Santiago X."/>
            <person name="Osorio S.M."/>
            <person name="Scaff D.S."/>
            <person name="Mercado F.J."/>
            <person name="Tamondong K.G."/>
            <person name="Nicholson R.L."/>
            <person name="Antonucci M.K."/>
            <person name="Anger G.K."/>
            <person name="Petit-Frere T."/>
            <person name="Garlena R.A."/>
            <person name="Russell D.A."/>
            <person name="Pope W.H."/>
            <person name="Jacobs-Sera D."/>
            <person name="Hatfull G.F."/>
        </authorList>
    </citation>
    <scope>NUCLEOTIDE SEQUENCE [LARGE SCALE GENOMIC DNA]</scope>
</reference>
<organism evidence="2 3">
    <name type="scientific">Gordonia phage TillyBobJoe</name>
    <dbReference type="NCBI Taxonomy" id="2301560"/>
    <lineage>
        <taxon>Viruses</taxon>
        <taxon>Duplodnaviria</taxon>
        <taxon>Heunggongvirae</taxon>
        <taxon>Uroviricota</taxon>
        <taxon>Caudoviricetes</taxon>
        <taxon>Stackebrandtviridae</taxon>
        <taxon>Frickvirinae</taxon>
        <taxon>Wizardvirus</taxon>
        <taxon>Wizardvirus tillybobjoe</taxon>
    </lineage>
</organism>
<evidence type="ECO:0000256" key="1">
    <source>
        <dbReference type="SAM" id="MobiDB-lite"/>
    </source>
</evidence>
<feature type="compositionally biased region" description="Low complexity" evidence="1">
    <location>
        <begin position="408"/>
        <end position="421"/>
    </location>
</feature>
<dbReference type="EMBL" id="MH669015">
    <property type="protein sequence ID" value="AXQ62265.1"/>
    <property type="molecule type" value="Genomic_DNA"/>
</dbReference>
<dbReference type="Proteomes" id="UP000263402">
    <property type="component" value="Segment"/>
</dbReference>
<feature type="region of interest" description="Disordered" evidence="1">
    <location>
        <begin position="401"/>
        <end position="421"/>
    </location>
</feature>
<feature type="region of interest" description="Disordered" evidence="1">
    <location>
        <begin position="225"/>
        <end position="265"/>
    </location>
</feature>
<dbReference type="RefSeq" id="YP_010098196.1">
    <property type="nucleotide sequence ID" value="NC_055765.1"/>
</dbReference>
<sequence>MTTPNLGPGDIGDYDEAANNGNLSDLQGANPSAFLQGEIGGMTGPVGAVGSAIFGAVGGVVGDVVGYSEPGQKNLGQARGFVLGKLPGVTGGLLSPVLKPLALLLSWVVGGSPSDWDTIEEIRDNLIPALIRLPLKILVGLIGGIPVVGDAFENALAGWLKNTNETAVDAAETVVSVGTQVNQVQEVIALQSGMGVHEAGPDRTGTPSFNFGYFNLNPANVALSGGSHEHNVTGSTSNATVPGVSGSSHNHGAGSGVSGLSASSSGSDHVHNVTMNMPTVAATASYAPWANVIFKSAAERKVLTWIAYKTGTVSTFNLDVYKLEEDGSSTLVYSSPNLAGDVPVSLSSIGWMQHLMSGASIIADYGDVYDVQFRMTGSGAVHIAGINFFTPTPLPGFRPYTSGSQRNPSTTPAPTTIPTTTRDTMYTGPCPFVAIGIDVGQTEIPRFFFDDFNRASLGPRWIRYGDIGISDNKVAYTGSAIANATAAAMYHQPLNSDVVEVGADLSVDAEDIGFGLCCTSGLSSGMWLVLDEGGIALSSGAYNSRTARAVDDTDDPPSGRYTVRRTRSVDDTHYVFDVYFGDPSDEENEPILTWPDTGNVIAAGVGRRWWGLLARRNGLINPSGRLDNVTAADITTEQKRSRDG</sequence>
<feature type="compositionally biased region" description="Low complexity" evidence="1">
    <location>
        <begin position="243"/>
        <end position="265"/>
    </location>
</feature>
<evidence type="ECO:0000313" key="2">
    <source>
        <dbReference type="EMBL" id="AXQ62265.1"/>
    </source>
</evidence>
<dbReference type="GeneID" id="65115866"/>
<dbReference type="KEGG" id="vg:65115866"/>
<name>A0A385DUQ0_9CAUD</name>
<accession>A0A385DUQ0</accession>